<dbReference type="InterPro" id="IPR043129">
    <property type="entry name" value="ATPase_NBD"/>
</dbReference>
<organism evidence="2 3">
    <name type="scientific">Gibberella subglutinans</name>
    <name type="common">Fusarium subglutinans</name>
    <dbReference type="NCBI Taxonomy" id="42677"/>
    <lineage>
        <taxon>Eukaryota</taxon>
        <taxon>Fungi</taxon>
        <taxon>Dikarya</taxon>
        <taxon>Ascomycota</taxon>
        <taxon>Pezizomycotina</taxon>
        <taxon>Sordariomycetes</taxon>
        <taxon>Hypocreomycetidae</taxon>
        <taxon>Hypocreales</taxon>
        <taxon>Nectriaceae</taxon>
        <taxon>Fusarium</taxon>
        <taxon>Fusarium fujikuroi species complex</taxon>
    </lineage>
</organism>
<dbReference type="PANTHER" id="PTHR42749:SF8">
    <property type="entry name" value="HSP70 FAMILY PROTEIN (AFU_ORTHOLOGUE AFUA_3G13740)"/>
    <property type="match status" value="1"/>
</dbReference>
<dbReference type="CDD" id="cd10170">
    <property type="entry name" value="ASKHA_NBD_HSP70"/>
    <property type="match status" value="1"/>
</dbReference>
<dbReference type="PANTHER" id="PTHR42749">
    <property type="entry name" value="CELL SHAPE-DETERMINING PROTEIN MREB"/>
    <property type="match status" value="1"/>
</dbReference>
<feature type="region of interest" description="Disordered" evidence="1">
    <location>
        <begin position="1"/>
        <end position="26"/>
    </location>
</feature>
<dbReference type="Gene3D" id="3.30.420.40">
    <property type="match status" value="2"/>
</dbReference>
<name>A0A8H5QB20_GIBSU</name>
<keyword evidence="3" id="KW-1185">Reference proteome</keyword>
<dbReference type="RefSeq" id="XP_036542619.1">
    <property type="nucleotide sequence ID" value="XM_036679699.1"/>
</dbReference>
<proteinExistence type="predicted"/>
<dbReference type="InterPro" id="IPR036291">
    <property type="entry name" value="NAD(P)-bd_dom_sf"/>
</dbReference>
<accession>A0A8H5QB20</accession>
<dbReference type="SUPFAM" id="SSF53067">
    <property type="entry name" value="Actin-like ATPase domain"/>
    <property type="match status" value="1"/>
</dbReference>
<feature type="region of interest" description="Disordered" evidence="1">
    <location>
        <begin position="211"/>
        <end position="236"/>
    </location>
</feature>
<comment type="caution">
    <text evidence="2">The sequence shown here is derived from an EMBL/GenBank/DDBJ whole genome shotgun (WGS) entry which is preliminary data.</text>
</comment>
<gene>
    <name evidence="2" type="ORF">FSUBG_1976</name>
</gene>
<dbReference type="EMBL" id="JAAOAV010000016">
    <property type="protein sequence ID" value="KAF5611949.1"/>
    <property type="molecule type" value="Genomic_DNA"/>
</dbReference>
<dbReference type="AlphaFoldDB" id="A0A8H5QB20"/>
<sequence length="938" mass="104607">MSFSRSSTVTLGRENAPNHQHQLEEDHVRPEPINLELLDEDRGDPFPKRLIIAVDFGTTYSAVSYVDVPQGCPSDSVDSRSIRSIGNYPENYNYHYNDPMGMEVPTEVIYPLDRHFRDHFNLDNPDEHLENGDSIDLTVPDEDGDISMLSDPLSRFKLLLDNSEMTETVRRDVSKTINTLKKKNIIQGPLQVIADFLTYLLEHTRSQLRRQGFDDKSMSGHAGLPGSSDEKSQLHKGRLQNKSIDNLFIVSEPEAAAVHMLSTSAEIKSGDCFVLLDAGGGTVDANTYRVSREEPLRLETEIVAPGGGLHGSSYLNEGFREYLNDLLAGETYLNDGIETIHGIVERITFEEFEKRIKRGYDYNQQTARKEIYIKGLRDNPAKGFRNECIYVPRLKIREIFFRHLDAIAEIVKSQLDEARGKGYTVGKVVLIGGFGTSISLSQRLQEFLLEYGREYNCRVTLMEPQQGTSIINAVASGAVLRALNKANGPERVARSSYGILRTEPFGQYPEHAGLKPSYDRHDGMPYIKQTIDWVLKLGESVPSVWQCEPFACSHTFDVWPVRPFICREMLYVSDHVTKSHYRKTHPNNEGAEYVGEIEVDFSSLRDRLVPIEPIVNKNQQKVGKRHYRIDFTMAIKVVDRDLESLIREEKYAKELQSVYPNLTPIIGDLSSLSLLTSTAAEADFVIHAGGDDVPAVCAMIDGLSSRVTNGSPMPRLISLTGPRSLIDFSSPITGNLNESSSPWSDISDGHAILNVPKDRIHAGADQAIIAHSADKGVGTMLISPGQLWGRGKGHLKKESNSAFYYAAVKSRGRAFVIGEGTATWSWVSISDLGDAVVFLMDQALSKRQGQVGINQDGYYFVSTGDLSMVERAKAVSERLGLGEVESVSVDTAREIHPFGPIMWGCGERIRSDKLVELGWRPKQTEWKALMEEEGGGRA</sequence>
<protein>
    <submittedName>
        <fullName evidence="2">Hsp70 chaperone protein</fullName>
    </submittedName>
</protein>
<evidence type="ECO:0000256" key="1">
    <source>
        <dbReference type="SAM" id="MobiDB-lite"/>
    </source>
</evidence>
<dbReference type="SUPFAM" id="SSF51735">
    <property type="entry name" value="NAD(P)-binding Rossmann-fold domains"/>
    <property type="match status" value="1"/>
</dbReference>
<dbReference type="Gene3D" id="3.40.50.720">
    <property type="entry name" value="NAD(P)-binding Rossmann-like Domain"/>
    <property type="match status" value="1"/>
</dbReference>
<dbReference type="Gene3D" id="3.90.640.10">
    <property type="entry name" value="Actin, Chain A, domain 4"/>
    <property type="match status" value="1"/>
</dbReference>
<dbReference type="OrthoDB" id="2963168at2759"/>
<evidence type="ECO:0000313" key="3">
    <source>
        <dbReference type="Proteomes" id="UP000547976"/>
    </source>
</evidence>
<dbReference type="GeneID" id="59314417"/>
<evidence type="ECO:0000313" key="2">
    <source>
        <dbReference type="EMBL" id="KAF5611949.1"/>
    </source>
</evidence>
<dbReference type="Proteomes" id="UP000547976">
    <property type="component" value="Unassembled WGS sequence"/>
</dbReference>
<feature type="compositionally biased region" description="Polar residues" evidence="1">
    <location>
        <begin position="1"/>
        <end position="10"/>
    </location>
</feature>
<reference evidence="2 3" key="1">
    <citation type="submission" date="2020-05" db="EMBL/GenBank/DDBJ databases">
        <title>Identification and distribution of gene clusters putatively required for synthesis of sphingolipid metabolism inhibitors in phylogenetically diverse species of the filamentous fungus Fusarium.</title>
        <authorList>
            <person name="Kim H.-S."/>
            <person name="Busman M."/>
            <person name="Brown D.W."/>
            <person name="Divon H."/>
            <person name="Uhlig S."/>
            <person name="Proctor R.H."/>
        </authorList>
    </citation>
    <scope>NUCLEOTIDE SEQUENCE [LARGE SCALE GENOMIC DNA]</scope>
    <source>
        <strain evidence="2 3">NRRL 66333</strain>
    </source>
</reference>